<dbReference type="GO" id="GO:0006633">
    <property type="term" value="P:fatty acid biosynthetic process"/>
    <property type="evidence" value="ECO:0007669"/>
    <property type="project" value="UniProtKB-UniRule"/>
</dbReference>
<evidence type="ECO:0000256" key="2">
    <source>
        <dbReference type="ARBA" id="ARBA00008642"/>
    </source>
</evidence>
<feature type="active site" evidence="13">
    <location>
        <position position="260"/>
    </location>
</feature>
<evidence type="ECO:0000256" key="13">
    <source>
        <dbReference type="HAMAP-Rule" id="MF_01815"/>
    </source>
</evidence>
<dbReference type="InterPro" id="IPR013747">
    <property type="entry name" value="ACP_syn_III_C"/>
</dbReference>
<dbReference type="EC" id="2.3.1.180" evidence="3 13"/>
<dbReference type="FunFam" id="3.40.47.10:FF:000004">
    <property type="entry name" value="3-oxoacyl-[acyl-carrier-protein] synthase 3"/>
    <property type="match status" value="1"/>
</dbReference>
<comment type="subcellular location">
    <subcellularLocation>
        <location evidence="13">Cytoplasm</location>
    </subcellularLocation>
</comment>
<keyword evidence="7 13" id="KW-0276">Fatty acid metabolism</keyword>
<dbReference type="RefSeq" id="WP_171608007.1">
    <property type="nucleotide sequence ID" value="NZ_WHPF01000007.1"/>
</dbReference>
<name>A0A8J8FDP1_9BACT</name>
<dbReference type="GO" id="GO:0005737">
    <property type="term" value="C:cytoplasm"/>
    <property type="evidence" value="ECO:0007669"/>
    <property type="project" value="UniProtKB-SubCell"/>
</dbReference>
<evidence type="ECO:0000256" key="3">
    <source>
        <dbReference type="ARBA" id="ARBA00012333"/>
    </source>
</evidence>
<evidence type="ECO:0000256" key="8">
    <source>
        <dbReference type="ARBA" id="ARBA00023098"/>
    </source>
</evidence>
<evidence type="ECO:0000259" key="15">
    <source>
        <dbReference type="Pfam" id="PF08545"/>
    </source>
</evidence>
<dbReference type="GO" id="GO:0033818">
    <property type="term" value="F:beta-ketoacyl-acyl-carrier-protein synthase III activity"/>
    <property type="evidence" value="ECO:0007669"/>
    <property type="project" value="UniProtKB-UniRule"/>
</dbReference>
<evidence type="ECO:0000256" key="6">
    <source>
        <dbReference type="ARBA" id="ARBA00022679"/>
    </source>
</evidence>
<sequence>MPNNNTIAAAITCMGGYVPDYKLTNQVLETLVQTNDEWITTRTGIKERRKLTDTTKATSDLAIAAINEILRKKQLDPKEIDCIICCTMTPDMQLTVTGAFIATSIGAINAWGYDFTAACCGFLFGLTTAASYIESGRYKKIIVVGADNMTKFVDYTDRNTCILFGDGAAAALVEPCTDTTVGIKDSVFHSNGEGRALMHQKAGGSLNPATHETVEKREHFAFMDGKAVFKYAVTGMADSSKAVMAKNNLTPDDIAWVVPHQANLRIIDAVAADIGLPMEKIMLNIEEYGNTIAATIPLCLWQYEPQLKKGDNIVIVSFGGGFTWGATLIKWAYNGADFAGK</sequence>
<dbReference type="PANTHER" id="PTHR34069:SF2">
    <property type="entry name" value="BETA-KETOACYL-[ACYL-CARRIER-PROTEIN] SYNTHASE III"/>
    <property type="match status" value="1"/>
</dbReference>
<proteinExistence type="inferred from homology"/>
<evidence type="ECO:0000259" key="14">
    <source>
        <dbReference type="Pfam" id="PF08541"/>
    </source>
</evidence>
<dbReference type="NCBIfam" id="NF006829">
    <property type="entry name" value="PRK09352.1"/>
    <property type="match status" value="1"/>
</dbReference>
<dbReference type="PANTHER" id="PTHR34069">
    <property type="entry name" value="3-OXOACYL-[ACYL-CARRIER-PROTEIN] SYNTHASE 3"/>
    <property type="match status" value="1"/>
</dbReference>
<keyword evidence="5 13" id="KW-0444">Lipid biosynthesis</keyword>
<comment type="subunit">
    <text evidence="13">Homodimer.</text>
</comment>
<dbReference type="SUPFAM" id="SSF53901">
    <property type="entry name" value="Thiolase-like"/>
    <property type="match status" value="1"/>
</dbReference>
<keyword evidence="9 13" id="KW-0275">Fatty acid biosynthesis</keyword>
<evidence type="ECO:0000256" key="7">
    <source>
        <dbReference type="ARBA" id="ARBA00022832"/>
    </source>
</evidence>
<comment type="caution">
    <text evidence="16">The sequence shown here is derived from an EMBL/GenBank/DDBJ whole genome shotgun (WGS) entry which is preliminary data.</text>
</comment>
<dbReference type="GO" id="GO:0044550">
    <property type="term" value="P:secondary metabolite biosynthetic process"/>
    <property type="evidence" value="ECO:0007669"/>
    <property type="project" value="TreeGrafter"/>
</dbReference>
<dbReference type="GO" id="GO:0004315">
    <property type="term" value="F:3-oxoacyl-[acyl-carrier-protein] synthase activity"/>
    <property type="evidence" value="ECO:0007669"/>
    <property type="project" value="InterPro"/>
</dbReference>
<dbReference type="InterPro" id="IPR004655">
    <property type="entry name" value="FabH"/>
</dbReference>
<feature type="domain" description="Beta-ketoacyl-[acyl-carrier-protein] synthase III C-terminal" evidence="14">
    <location>
        <begin position="244"/>
        <end position="331"/>
    </location>
</feature>
<reference evidence="16" key="1">
    <citation type="submission" date="2019-10" db="EMBL/GenBank/DDBJ databases">
        <title>Draft genome sequence of Panacibacter sp. KCS-6.</title>
        <authorList>
            <person name="Yim K.J."/>
        </authorList>
    </citation>
    <scope>NUCLEOTIDE SEQUENCE</scope>
    <source>
        <strain evidence="16">KCS-6</strain>
    </source>
</reference>
<feature type="domain" description="Beta-ketoacyl-[acyl-carrier-protein] synthase III N-terminal" evidence="15">
    <location>
        <begin position="113"/>
        <end position="192"/>
    </location>
</feature>
<dbReference type="UniPathway" id="UPA00094"/>
<evidence type="ECO:0000256" key="10">
    <source>
        <dbReference type="ARBA" id="ARBA00023268"/>
    </source>
</evidence>
<feature type="active site" evidence="13">
    <location>
        <position position="290"/>
    </location>
</feature>
<dbReference type="InterPro" id="IPR016039">
    <property type="entry name" value="Thiolase-like"/>
</dbReference>
<dbReference type="Pfam" id="PF08541">
    <property type="entry name" value="ACP_syn_III_C"/>
    <property type="match status" value="1"/>
</dbReference>
<evidence type="ECO:0000313" key="16">
    <source>
        <dbReference type="EMBL" id="NNV56068.1"/>
    </source>
</evidence>
<organism evidence="16 17">
    <name type="scientific">Limnovirga soli</name>
    <dbReference type="NCBI Taxonomy" id="2656915"/>
    <lineage>
        <taxon>Bacteria</taxon>
        <taxon>Pseudomonadati</taxon>
        <taxon>Bacteroidota</taxon>
        <taxon>Chitinophagia</taxon>
        <taxon>Chitinophagales</taxon>
        <taxon>Chitinophagaceae</taxon>
        <taxon>Limnovirga</taxon>
    </lineage>
</organism>
<comment type="catalytic activity">
    <reaction evidence="12">
        <text>malonyl-[ACP] + acetyl-CoA + H(+) = 3-oxobutanoyl-[ACP] + CO2 + CoA</text>
        <dbReference type="Rhea" id="RHEA:12080"/>
        <dbReference type="Rhea" id="RHEA-COMP:9623"/>
        <dbReference type="Rhea" id="RHEA-COMP:9625"/>
        <dbReference type="ChEBI" id="CHEBI:15378"/>
        <dbReference type="ChEBI" id="CHEBI:16526"/>
        <dbReference type="ChEBI" id="CHEBI:57287"/>
        <dbReference type="ChEBI" id="CHEBI:57288"/>
        <dbReference type="ChEBI" id="CHEBI:78449"/>
        <dbReference type="ChEBI" id="CHEBI:78450"/>
        <dbReference type="EC" id="2.3.1.180"/>
    </reaction>
    <physiologicalReaction direction="left-to-right" evidence="12">
        <dbReference type="Rhea" id="RHEA:12081"/>
    </physiologicalReaction>
</comment>
<keyword evidence="17" id="KW-1185">Reference proteome</keyword>
<dbReference type="InterPro" id="IPR013751">
    <property type="entry name" value="ACP_syn_III_N"/>
</dbReference>
<keyword evidence="8 13" id="KW-0443">Lipid metabolism</keyword>
<evidence type="ECO:0000256" key="11">
    <source>
        <dbReference type="ARBA" id="ARBA00023315"/>
    </source>
</evidence>
<dbReference type="CDD" id="cd00830">
    <property type="entry name" value="KAS_III"/>
    <property type="match status" value="1"/>
</dbReference>
<keyword evidence="6 13" id="KW-0808">Transferase</keyword>
<dbReference type="EMBL" id="WHPF01000007">
    <property type="protein sequence ID" value="NNV56068.1"/>
    <property type="molecule type" value="Genomic_DNA"/>
</dbReference>
<feature type="active site" evidence="13">
    <location>
        <position position="119"/>
    </location>
</feature>
<comment type="pathway">
    <text evidence="1 13">Lipid metabolism; fatty acid biosynthesis.</text>
</comment>
<gene>
    <name evidence="13 16" type="primary">fabH</name>
    <name evidence="16" type="ORF">GD597_11410</name>
</gene>
<comment type="similarity">
    <text evidence="2 13">Belongs to the thiolase-like superfamily. FabH family.</text>
</comment>
<dbReference type="Gene3D" id="3.40.47.10">
    <property type="match status" value="1"/>
</dbReference>
<evidence type="ECO:0000256" key="9">
    <source>
        <dbReference type="ARBA" id="ARBA00023160"/>
    </source>
</evidence>
<accession>A0A8J8FDP1</accession>
<comment type="function">
    <text evidence="13">Catalyzes the condensation reaction of fatty acid synthesis by the addition to an acyl acceptor of two carbons from malonyl-ACP. Catalyzes the first condensation reaction which initiates fatty acid synthesis and may therefore play a role in governing the total rate of fatty acid production. Possesses both acetoacetyl-ACP synthase and acetyl transacylase activities. Its substrate specificity determines the biosynthesis of branched-chain and/or straight-chain of fatty acids.</text>
</comment>
<protein>
    <recommendedName>
        <fullName evidence="3 13">Beta-ketoacyl-[acyl-carrier-protein] synthase III</fullName>
        <shortName evidence="13">Beta-ketoacyl-ACP synthase III</shortName>
        <shortName evidence="13">KAS III</shortName>
        <ecNumber evidence="3 13">2.3.1.180</ecNumber>
    </recommendedName>
    <alternativeName>
        <fullName evidence="13">3-oxoacyl-[acyl-carrier-protein] synthase 3</fullName>
    </alternativeName>
    <alternativeName>
        <fullName evidence="13">3-oxoacyl-[acyl-carrier-protein] synthase III</fullName>
    </alternativeName>
</protein>
<keyword evidence="4 13" id="KW-0963">Cytoplasm</keyword>
<evidence type="ECO:0000256" key="4">
    <source>
        <dbReference type="ARBA" id="ARBA00022490"/>
    </source>
</evidence>
<keyword evidence="10 13" id="KW-0511">Multifunctional enzyme</keyword>
<evidence type="ECO:0000256" key="1">
    <source>
        <dbReference type="ARBA" id="ARBA00005194"/>
    </source>
</evidence>
<dbReference type="HAMAP" id="MF_01815">
    <property type="entry name" value="FabH"/>
    <property type="match status" value="1"/>
</dbReference>
<dbReference type="NCBIfam" id="TIGR00747">
    <property type="entry name" value="fabH"/>
    <property type="match status" value="1"/>
</dbReference>
<evidence type="ECO:0000256" key="12">
    <source>
        <dbReference type="ARBA" id="ARBA00051096"/>
    </source>
</evidence>
<evidence type="ECO:0000313" key="17">
    <source>
        <dbReference type="Proteomes" id="UP000598971"/>
    </source>
</evidence>
<dbReference type="AlphaFoldDB" id="A0A8J8FDP1"/>
<comment type="domain">
    <text evidence="13">The last Arg residue of the ACP-binding site is essential for the weak association between ACP/AcpP and FabH.</text>
</comment>
<feature type="region of interest" description="ACP-binding" evidence="13">
    <location>
        <begin position="261"/>
        <end position="265"/>
    </location>
</feature>
<keyword evidence="11 13" id="KW-0012">Acyltransferase</keyword>
<dbReference type="Proteomes" id="UP000598971">
    <property type="component" value="Unassembled WGS sequence"/>
</dbReference>
<evidence type="ECO:0000256" key="5">
    <source>
        <dbReference type="ARBA" id="ARBA00022516"/>
    </source>
</evidence>
<dbReference type="Pfam" id="PF08545">
    <property type="entry name" value="ACP_syn_III"/>
    <property type="match status" value="1"/>
</dbReference>